<dbReference type="Pfam" id="PF01638">
    <property type="entry name" value="HxlR"/>
    <property type="match status" value="1"/>
</dbReference>
<evidence type="ECO:0000259" key="4">
    <source>
        <dbReference type="PROSITE" id="PS51118"/>
    </source>
</evidence>
<dbReference type="CDD" id="cd00090">
    <property type="entry name" value="HTH_ARSR"/>
    <property type="match status" value="1"/>
</dbReference>
<evidence type="ECO:0000256" key="2">
    <source>
        <dbReference type="ARBA" id="ARBA00023125"/>
    </source>
</evidence>
<dbReference type="InterPro" id="IPR036390">
    <property type="entry name" value="WH_DNA-bd_sf"/>
</dbReference>
<evidence type="ECO:0000256" key="1">
    <source>
        <dbReference type="ARBA" id="ARBA00023015"/>
    </source>
</evidence>
<keyword evidence="2" id="KW-0238">DNA-binding</keyword>
<dbReference type="SUPFAM" id="SSF55718">
    <property type="entry name" value="SCP-like"/>
    <property type="match status" value="1"/>
</dbReference>
<dbReference type="SUPFAM" id="SSF46785">
    <property type="entry name" value="Winged helix' DNA-binding domain"/>
    <property type="match status" value="1"/>
</dbReference>
<reference evidence="5" key="1">
    <citation type="submission" date="2023-07" db="EMBL/GenBank/DDBJ databases">
        <authorList>
            <person name="Kim M."/>
        </authorList>
    </citation>
    <scope>NUCLEOTIDE SEQUENCE</scope>
    <source>
        <strain evidence="5">BIUV-7</strain>
    </source>
</reference>
<dbReference type="EMBL" id="JAUOTP010000002">
    <property type="protein sequence ID" value="MDO6413940.1"/>
    <property type="molecule type" value="Genomic_DNA"/>
</dbReference>
<keyword evidence="1" id="KW-0805">Transcription regulation</keyword>
<protein>
    <submittedName>
        <fullName evidence="5">Helix-turn-helix domain-containing protein</fullName>
    </submittedName>
</protein>
<dbReference type="InterPro" id="IPR011991">
    <property type="entry name" value="ArsR-like_HTH"/>
</dbReference>
<gene>
    <name evidence="5" type="ORF">Q4F19_06065</name>
</gene>
<feature type="domain" description="HTH hxlR-type" evidence="4">
    <location>
        <begin position="10"/>
        <end position="108"/>
    </location>
</feature>
<evidence type="ECO:0000256" key="3">
    <source>
        <dbReference type="ARBA" id="ARBA00023163"/>
    </source>
</evidence>
<dbReference type="Gene3D" id="1.10.10.10">
    <property type="entry name" value="Winged helix-like DNA-binding domain superfamily/Winged helix DNA-binding domain"/>
    <property type="match status" value="1"/>
</dbReference>
<dbReference type="PANTHER" id="PTHR33204">
    <property type="entry name" value="TRANSCRIPTIONAL REGULATOR, MARR FAMILY"/>
    <property type="match status" value="1"/>
</dbReference>
<organism evidence="5 6">
    <name type="scientific">Sphingomonas natans</name>
    <dbReference type="NCBI Taxonomy" id="3063330"/>
    <lineage>
        <taxon>Bacteria</taxon>
        <taxon>Pseudomonadati</taxon>
        <taxon>Pseudomonadota</taxon>
        <taxon>Alphaproteobacteria</taxon>
        <taxon>Sphingomonadales</taxon>
        <taxon>Sphingomonadaceae</taxon>
        <taxon>Sphingomonas</taxon>
    </lineage>
</organism>
<comment type="caution">
    <text evidence="5">The sequence shown here is derived from an EMBL/GenBank/DDBJ whole genome shotgun (WGS) entry which is preliminary data.</text>
</comment>
<keyword evidence="3" id="KW-0804">Transcription</keyword>
<keyword evidence="6" id="KW-1185">Reference proteome</keyword>
<dbReference type="InterPro" id="IPR036527">
    <property type="entry name" value="SCP2_sterol-bd_dom_sf"/>
</dbReference>
<dbReference type="Proteomes" id="UP001169764">
    <property type="component" value="Unassembled WGS sequence"/>
</dbReference>
<proteinExistence type="predicted"/>
<dbReference type="PANTHER" id="PTHR33204:SF18">
    <property type="entry name" value="TRANSCRIPTIONAL REGULATORY PROTEIN"/>
    <property type="match status" value="1"/>
</dbReference>
<dbReference type="InterPro" id="IPR036388">
    <property type="entry name" value="WH-like_DNA-bd_sf"/>
</dbReference>
<evidence type="ECO:0000313" key="6">
    <source>
        <dbReference type="Proteomes" id="UP001169764"/>
    </source>
</evidence>
<dbReference type="PROSITE" id="PS51118">
    <property type="entry name" value="HTH_HXLR"/>
    <property type="match status" value="1"/>
</dbReference>
<evidence type="ECO:0000313" key="5">
    <source>
        <dbReference type="EMBL" id="MDO6413940.1"/>
    </source>
</evidence>
<dbReference type="InterPro" id="IPR002577">
    <property type="entry name" value="HTH_HxlR"/>
</dbReference>
<name>A0ABT8Y8C6_9SPHN</name>
<accession>A0ABT8Y8C6</accession>
<sequence length="219" mass="23663">MPKRWYDDACGTALALELVGERWSLLIVRELMYGPRRFGEIKAALPGISANVLTQRLESLEEAAILLRRKLPPPANVQVYDLTAWGCESEPAIMALGKWATRSPLHDPTSYMSGASLMMSMRTLLVPGRMGDLAFTLGLRLGADHFTATIGGEDIVVARGMAEAPDVTIEAETAFPILAVLYGKLPPEAIEAEGGLRIGGERDLAARFAGLFELPAKIA</sequence>